<evidence type="ECO:0000256" key="4">
    <source>
        <dbReference type="ARBA" id="ARBA00023157"/>
    </source>
</evidence>
<dbReference type="EC" id="3.1.1.-" evidence="6"/>
<dbReference type="InterPro" id="IPR002018">
    <property type="entry name" value="CarbesteraseB"/>
</dbReference>
<dbReference type="Pfam" id="PF00135">
    <property type="entry name" value="COesterase"/>
    <property type="match status" value="1"/>
</dbReference>
<dbReference type="InterPro" id="IPR029058">
    <property type="entry name" value="AB_hydrolase_fold"/>
</dbReference>
<keyword evidence="3 6" id="KW-0378">Hydrolase</keyword>
<organism evidence="8 9">
    <name type="scientific">Diabrotica virgifera virgifera</name>
    <name type="common">western corn rootworm</name>
    <dbReference type="NCBI Taxonomy" id="50390"/>
    <lineage>
        <taxon>Eukaryota</taxon>
        <taxon>Metazoa</taxon>
        <taxon>Ecdysozoa</taxon>
        <taxon>Arthropoda</taxon>
        <taxon>Hexapoda</taxon>
        <taxon>Insecta</taxon>
        <taxon>Pterygota</taxon>
        <taxon>Neoptera</taxon>
        <taxon>Endopterygota</taxon>
        <taxon>Coleoptera</taxon>
        <taxon>Polyphaga</taxon>
        <taxon>Cucujiformia</taxon>
        <taxon>Chrysomeloidea</taxon>
        <taxon>Chrysomelidae</taxon>
        <taxon>Galerucinae</taxon>
        <taxon>Diabroticina</taxon>
        <taxon>Diabroticites</taxon>
        <taxon>Diabrotica</taxon>
    </lineage>
</organism>
<dbReference type="RefSeq" id="XP_050519274.1">
    <property type="nucleotide sequence ID" value="XM_050663317.1"/>
</dbReference>
<dbReference type="Proteomes" id="UP001652700">
    <property type="component" value="Unplaced"/>
</dbReference>
<evidence type="ECO:0000259" key="7">
    <source>
        <dbReference type="Pfam" id="PF00135"/>
    </source>
</evidence>
<dbReference type="PANTHER" id="PTHR43142">
    <property type="entry name" value="CARBOXYLIC ESTER HYDROLASE"/>
    <property type="match status" value="1"/>
</dbReference>
<sequence>MEQAVVKIAEGKLRGLIQKNLDGEAFYSFLGVPEGASKPNLRFANSSRALSSTQLFANSSLTVLEQLANLVCTRLYAEPPIGELRFKNALPIKPWKEIKDATEEGPVSLQAGCLPDEIQGSEDCLTLNVFTRKLSEDGSHLPVMVWIHSGGFKVGSKNTVEHGPEHLMLEDVVLVCINYRLGILGFLNIVDTSLGIPGNVGVKDQIEALRWVQRNIKYFGGNSKNVTIFGNSAGGSSVEILLHSSLADELFHKSIMQSGSMLNPWVFGNFRVLDFMKFIGKSCSTEKEAVDILMTLPGQELCKHQINFCKLSGKPFGLEVLGVVVEPPHDTALITKPAAELIKSTDFNKVPIMLGFAADEGLVLKCCNLFETVVKKSTSQKDVLEMFLPSYIDKFKLKEDVCTKLMDHYFKDEDEYNKYKFAGDIYFTMGILASAKHYIKKKGNPVYLYKLSLDAGLNACKIASKIEIPGTCHGDELGYLFKQELSNLITGDLEQAVVRKMVKLWTNFAKYGNPTPYKEELNLEWTPSNNNLSYLDIGDKFVMKSGIQEPIDLWKDVNVALFQD</sequence>
<evidence type="ECO:0000256" key="2">
    <source>
        <dbReference type="ARBA" id="ARBA00022487"/>
    </source>
</evidence>
<accession>A0ABM5LA04</accession>
<evidence type="ECO:0000256" key="5">
    <source>
        <dbReference type="ARBA" id="ARBA00023180"/>
    </source>
</evidence>
<keyword evidence="4" id="KW-1015">Disulfide bond</keyword>
<protein>
    <recommendedName>
        <fullName evidence="6">Carboxylic ester hydrolase</fullName>
        <ecNumber evidence="6">3.1.1.-</ecNumber>
    </recommendedName>
</protein>
<dbReference type="PANTHER" id="PTHR43142:SF1">
    <property type="entry name" value="CARBOXYLIC ESTER HYDROLASE"/>
    <property type="match status" value="1"/>
</dbReference>
<evidence type="ECO:0000256" key="3">
    <source>
        <dbReference type="ARBA" id="ARBA00022801"/>
    </source>
</evidence>
<dbReference type="PROSITE" id="PS00122">
    <property type="entry name" value="CARBOXYLESTERASE_B_1"/>
    <property type="match status" value="1"/>
</dbReference>
<dbReference type="SUPFAM" id="SSF53474">
    <property type="entry name" value="alpha/beta-Hydrolases"/>
    <property type="match status" value="1"/>
</dbReference>
<evidence type="ECO:0000313" key="9">
    <source>
        <dbReference type="Proteomes" id="UP001652700"/>
    </source>
</evidence>
<dbReference type="GeneID" id="114329104"/>
<keyword evidence="2" id="KW-0719">Serine esterase</keyword>
<proteinExistence type="inferred from homology"/>
<keyword evidence="9" id="KW-1185">Reference proteome</keyword>
<keyword evidence="5" id="KW-0325">Glycoprotein</keyword>
<dbReference type="PROSITE" id="PS00941">
    <property type="entry name" value="CARBOXYLESTERASE_B_2"/>
    <property type="match status" value="1"/>
</dbReference>
<dbReference type="InterPro" id="IPR019826">
    <property type="entry name" value="Carboxylesterase_B_AS"/>
</dbReference>
<dbReference type="Gene3D" id="3.40.50.1820">
    <property type="entry name" value="alpha/beta hydrolase"/>
    <property type="match status" value="1"/>
</dbReference>
<evidence type="ECO:0000256" key="1">
    <source>
        <dbReference type="ARBA" id="ARBA00005964"/>
    </source>
</evidence>
<reference evidence="8" key="1">
    <citation type="submission" date="2025-05" db="UniProtKB">
        <authorList>
            <consortium name="EnsemblMetazoa"/>
        </authorList>
    </citation>
    <scope>IDENTIFICATION</scope>
</reference>
<dbReference type="EnsemblMetazoa" id="XM_050663317.1">
    <property type="protein sequence ID" value="XP_050519274.1"/>
    <property type="gene ID" value="LOC114329104"/>
</dbReference>
<feature type="domain" description="Carboxylesterase type B" evidence="7">
    <location>
        <begin position="76"/>
        <end position="548"/>
    </location>
</feature>
<dbReference type="InterPro" id="IPR019819">
    <property type="entry name" value="Carboxylesterase_B_CS"/>
</dbReference>
<evidence type="ECO:0000313" key="8">
    <source>
        <dbReference type="EnsemblMetazoa" id="XP_050519274.1"/>
    </source>
</evidence>
<evidence type="ECO:0000256" key="6">
    <source>
        <dbReference type="RuleBase" id="RU361235"/>
    </source>
</evidence>
<comment type="similarity">
    <text evidence="1 6">Belongs to the type-B carboxylesterase/lipase family.</text>
</comment>
<name>A0ABM5LA04_DIAVI</name>